<dbReference type="KEGG" id="bvv:BHK69_17740"/>
<dbReference type="EMBL" id="CP017147">
    <property type="protein sequence ID" value="AOO82042.1"/>
    <property type="molecule type" value="Genomic_DNA"/>
</dbReference>
<dbReference type="FunFam" id="3.40.640.10:FF:000014">
    <property type="entry name" value="Adenosylmethionine-8-amino-7-oxononanoate aminotransferase, probable"/>
    <property type="match status" value="1"/>
</dbReference>
<gene>
    <name evidence="7" type="ORF">BHK69_17740</name>
</gene>
<accession>A0A1D7U3Y5</accession>
<evidence type="ECO:0000313" key="7">
    <source>
        <dbReference type="EMBL" id="AOO82042.1"/>
    </source>
</evidence>
<evidence type="ECO:0000256" key="6">
    <source>
        <dbReference type="RuleBase" id="RU003560"/>
    </source>
</evidence>
<comment type="cofactor">
    <cofactor evidence="1">
        <name>pyridoxal 5'-phosphate</name>
        <dbReference type="ChEBI" id="CHEBI:597326"/>
    </cofactor>
</comment>
<dbReference type="Gene3D" id="3.90.1150.10">
    <property type="entry name" value="Aspartate Aminotransferase, domain 1"/>
    <property type="match status" value="1"/>
</dbReference>
<dbReference type="InterPro" id="IPR005814">
    <property type="entry name" value="Aminotrans_3"/>
</dbReference>
<evidence type="ECO:0000256" key="2">
    <source>
        <dbReference type="ARBA" id="ARBA00008954"/>
    </source>
</evidence>
<dbReference type="Proteomes" id="UP000094969">
    <property type="component" value="Chromosome"/>
</dbReference>
<evidence type="ECO:0000256" key="5">
    <source>
        <dbReference type="ARBA" id="ARBA00022898"/>
    </source>
</evidence>
<dbReference type="SUPFAM" id="SSF53383">
    <property type="entry name" value="PLP-dependent transferases"/>
    <property type="match status" value="1"/>
</dbReference>
<dbReference type="InterPro" id="IPR015421">
    <property type="entry name" value="PyrdxlP-dep_Trfase_major"/>
</dbReference>
<dbReference type="Gene3D" id="3.40.640.10">
    <property type="entry name" value="Type I PLP-dependent aspartate aminotransferase-like (Major domain)"/>
    <property type="match status" value="1"/>
</dbReference>
<dbReference type="AlphaFoldDB" id="A0A1D7U3Y5"/>
<keyword evidence="4 7" id="KW-0808">Transferase</keyword>
<dbReference type="PROSITE" id="PS00600">
    <property type="entry name" value="AA_TRANSFER_CLASS_3"/>
    <property type="match status" value="1"/>
</dbReference>
<dbReference type="GO" id="GO:0008483">
    <property type="term" value="F:transaminase activity"/>
    <property type="evidence" value="ECO:0007669"/>
    <property type="project" value="UniProtKB-KW"/>
</dbReference>
<dbReference type="CDD" id="cd00610">
    <property type="entry name" value="OAT_like"/>
    <property type="match status" value="1"/>
</dbReference>
<keyword evidence="5 6" id="KW-0663">Pyridoxal phosphate</keyword>
<dbReference type="InterPro" id="IPR049704">
    <property type="entry name" value="Aminotrans_3_PPA_site"/>
</dbReference>
<dbReference type="OrthoDB" id="5288905at2"/>
<dbReference type="Pfam" id="PF00202">
    <property type="entry name" value="Aminotran_3"/>
    <property type="match status" value="1"/>
</dbReference>
<sequence length="441" mass="47816">MDQQPLNMDHHWLPFTNNKLFHAEPQLFAKASGVRYWTPEGREILDGASGLFCCAAGHGRREIAEAVHAQLLELDYSPHFQRAAPISFELAERLSGILPKGLDRVFFGSSGSEAVDTAMKICLAYHRAKGEAQRTRFVSRAWGYHGVNLGGTSLAGMVGNRREFSSVTCDVVHMRHTWSDEQRFTRGQPDDGAWLADDLEELCKTYGGETIAAVFVEPIAGSIGTIVPPKGYLQRLRAIADKHGILLVFDEVITGFGRTGAAFASQEFGVTPDVLTMAKALTNGAIPMSAVAVKTEIQQAVIDSIKADRPELMHGYTYSAHPVACAAALASLNIYRDDGLFARGQAMSDAFLDAVFSLRNLAQVHDLRGYGMISGIQLTPGKTPGEKGSLVQRLLFKEGLHVKATGDALIFAPALVTTEDEIGAMTDILRKVLGRGELMAA</sequence>
<keyword evidence="7" id="KW-0670">Pyruvate</keyword>
<reference evidence="7 8" key="1">
    <citation type="journal article" date="2015" name="Antonie Van Leeuwenhoek">
        <title>Bosea vaviloviae sp. nov., a new species of slow-growing rhizobia isolated from nodules of the relict species Vavilovia formosa (Stev.) Fed.</title>
        <authorList>
            <person name="Safronova V.I."/>
            <person name="Kuznetsova I.G."/>
            <person name="Sazanova A.L."/>
            <person name="Kimeklis A.K."/>
            <person name="Belimov A.A."/>
            <person name="Andronov E.E."/>
            <person name="Pinaev A.G."/>
            <person name="Chizhevskaya E.P."/>
            <person name="Pukhaev A.R."/>
            <person name="Popov K.P."/>
            <person name="Willems A."/>
            <person name="Tikhonovich I.A."/>
        </authorList>
    </citation>
    <scope>NUCLEOTIDE SEQUENCE [LARGE SCALE GENOMIC DNA]</scope>
    <source>
        <strain evidence="7 8">Vaf18</strain>
    </source>
</reference>
<evidence type="ECO:0000256" key="3">
    <source>
        <dbReference type="ARBA" id="ARBA00022576"/>
    </source>
</evidence>
<dbReference type="GO" id="GO:0030170">
    <property type="term" value="F:pyridoxal phosphate binding"/>
    <property type="evidence" value="ECO:0007669"/>
    <property type="project" value="InterPro"/>
</dbReference>
<evidence type="ECO:0000313" key="8">
    <source>
        <dbReference type="Proteomes" id="UP000094969"/>
    </source>
</evidence>
<organism evidence="7 8">
    <name type="scientific">Bosea vaviloviae</name>
    <dbReference type="NCBI Taxonomy" id="1526658"/>
    <lineage>
        <taxon>Bacteria</taxon>
        <taxon>Pseudomonadati</taxon>
        <taxon>Pseudomonadota</taxon>
        <taxon>Alphaproteobacteria</taxon>
        <taxon>Hyphomicrobiales</taxon>
        <taxon>Boseaceae</taxon>
        <taxon>Bosea</taxon>
    </lineage>
</organism>
<dbReference type="STRING" id="1526658.BHK69_17740"/>
<name>A0A1D7U3Y5_9HYPH</name>
<comment type="similarity">
    <text evidence="2 6">Belongs to the class-III pyridoxal-phosphate-dependent aminotransferase family.</text>
</comment>
<keyword evidence="3 7" id="KW-0032">Aminotransferase</keyword>
<evidence type="ECO:0000256" key="4">
    <source>
        <dbReference type="ARBA" id="ARBA00022679"/>
    </source>
</evidence>
<proteinExistence type="inferred from homology"/>
<dbReference type="PANTHER" id="PTHR43094:SF1">
    <property type="entry name" value="AMINOTRANSFERASE CLASS-III"/>
    <property type="match status" value="1"/>
</dbReference>
<dbReference type="InterPro" id="IPR015424">
    <property type="entry name" value="PyrdxlP-dep_Trfase"/>
</dbReference>
<protein>
    <submittedName>
        <fullName evidence="7">Omega amino acid--pyruvate aminotransferase</fullName>
    </submittedName>
</protein>
<dbReference type="InterPro" id="IPR015422">
    <property type="entry name" value="PyrdxlP-dep_Trfase_small"/>
</dbReference>
<dbReference type="PANTHER" id="PTHR43094">
    <property type="entry name" value="AMINOTRANSFERASE"/>
    <property type="match status" value="1"/>
</dbReference>
<dbReference type="RefSeq" id="WP_069691252.1">
    <property type="nucleotide sequence ID" value="NZ_CP017147.1"/>
</dbReference>
<keyword evidence="8" id="KW-1185">Reference proteome</keyword>
<evidence type="ECO:0000256" key="1">
    <source>
        <dbReference type="ARBA" id="ARBA00001933"/>
    </source>
</evidence>